<feature type="transmembrane region" description="Helical" evidence="2">
    <location>
        <begin position="293"/>
        <end position="317"/>
    </location>
</feature>
<feature type="transmembrane region" description="Helical" evidence="2">
    <location>
        <begin position="153"/>
        <end position="177"/>
    </location>
</feature>
<proteinExistence type="predicted"/>
<dbReference type="Proteomes" id="UP001164743">
    <property type="component" value="Chromosome 17A"/>
</dbReference>
<protein>
    <submittedName>
        <fullName evidence="3">Uncharacterized protein</fullName>
    </submittedName>
</protein>
<keyword evidence="2" id="KW-1133">Transmembrane helix</keyword>
<feature type="region of interest" description="Disordered" evidence="1">
    <location>
        <begin position="442"/>
        <end position="463"/>
    </location>
</feature>
<organism evidence="3 4">
    <name type="scientific">Puccinia triticina</name>
    <dbReference type="NCBI Taxonomy" id="208348"/>
    <lineage>
        <taxon>Eukaryota</taxon>
        <taxon>Fungi</taxon>
        <taxon>Dikarya</taxon>
        <taxon>Basidiomycota</taxon>
        <taxon>Pucciniomycotina</taxon>
        <taxon>Pucciniomycetes</taxon>
        <taxon>Pucciniales</taxon>
        <taxon>Pucciniaceae</taxon>
        <taxon>Puccinia</taxon>
    </lineage>
</organism>
<evidence type="ECO:0000313" key="3">
    <source>
        <dbReference type="EMBL" id="WAQ92559.1"/>
    </source>
</evidence>
<feature type="compositionally biased region" description="Polar residues" evidence="1">
    <location>
        <begin position="442"/>
        <end position="458"/>
    </location>
</feature>
<reference evidence="3" key="1">
    <citation type="submission" date="2022-10" db="EMBL/GenBank/DDBJ databases">
        <title>Puccinia triticina Genome sequencing and assembly.</title>
        <authorList>
            <person name="Li C."/>
        </authorList>
    </citation>
    <scope>NUCLEOTIDE SEQUENCE</scope>
    <source>
        <strain evidence="3">Pt15</strain>
    </source>
</reference>
<feature type="transmembrane region" description="Helical" evidence="2">
    <location>
        <begin position="198"/>
        <end position="221"/>
    </location>
</feature>
<keyword evidence="2" id="KW-0472">Membrane</keyword>
<evidence type="ECO:0000313" key="4">
    <source>
        <dbReference type="Proteomes" id="UP001164743"/>
    </source>
</evidence>
<keyword evidence="4" id="KW-1185">Reference proteome</keyword>
<evidence type="ECO:0000256" key="2">
    <source>
        <dbReference type="SAM" id="Phobius"/>
    </source>
</evidence>
<accession>A0ABY7D724</accession>
<dbReference type="RefSeq" id="XP_053028114.1">
    <property type="nucleotide sequence ID" value="XM_053164524.1"/>
</dbReference>
<gene>
    <name evidence="3" type="ORF">PtA15_17A40</name>
</gene>
<feature type="transmembrane region" description="Helical" evidence="2">
    <location>
        <begin position="55"/>
        <end position="79"/>
    </location>
</feature>
<feature type="transmembrane region" description="Helical" evidence="2">
    <location>
        <begin position="373"/>
        <end position="398"/>
    </location>
</feature>
<feature type="transmembrane region" description="Helical" evidence="2">
    <location>
        <begin position="108"/>
        <end position="133"/>
    </location>
</feature>
<dbReference type="GeneID" id="77805408"/>
<evidence type="ECO:0000256" key="1">
    <source>
        <dbReference type="SAM" id="MobiDB-lite"/>
    </source>
</evidence>
<sequence>MPLTILEDMTSLQRRSAGEEFDLSTNPPGVNPFDYIINIITPRYFIPLSKTATTFLIVCFIFHLFIAIFCFVLLLLPYLRGIKQLRWLFRRLYIKDNMGANVHKAPLFWVNAGILMTTSQLMGSLGAQAFILIQIKSAHSASYAVHSQLEPPLGVMFLGEMLTYWGLMHCFLVAIYYDNETQGDTTKGLRRWTPSPTTINLIFLGFPICLVATVIGLFTWLCSAHKLFSIGAGKILDYLKQGSSTWDQLRVPSTSIEQKIQLTTQLLQVTTKTKKLEDEVNIHLDRLVHCFQILQSVLLVLLCITYLIFITMFWLLIHQYQKRVHCAGSQSYKASVFQRWLRPKISPEAGMEQTVSTSLSLYDIAKRRQFFHLLLRSLGMIVAMMTMMVLFLLGIIRTTDVIRVPYWRGLAAWLATASGTWSAFPITWQCWRLYKEELNGASPVSLSENSTGASSKMDSTNRHIIPSRPWESAESVEIEIKTFPPETSTLSSSK</sequence>
<dbReference type="EMBL" id="CP110437">
    <property type="protein sequence ID" value="WAQ92559.1"/>
    <property type="molecule type" value="Genomic_DNA"/>
</dbReference>
<keyword evidence="2" id="KW-0812">Transmembrane</keyword>
<name>A0ABY7D724_9BASI</name>
<feature type="transmembrane region" description="Helical" evidence="2">
    <location>
        <begin position="410"/>
        <end position="428"/>
    </location>
</feature>